<evidence type="ECO:0000313" key="2">
    <source>
        <dbReference type="EMBL" id="GFS10180.1"/>
    </source>
</evidence>
<organism evidence="2 3">
    <name type="scientific">Elysia marginata</name>
    <dbReference type="NCBI Taxonomy" id="1093978"/>
    <lineage>
        <taxon>Eukaryota</taxon>
        <taxon>Metazoa</taxon>
        <taxon>Spiralia</taxon>
        <taxon>Lophotrochozoa</taxon>
        <taxon>Mollusca</taxon>
        <taxon>Gastropoda</taxon>
        <taxon>Heterobranchia</taxon>
        <taxon>Euthyneura</taxon>
        <taxon>Panpulmonata</taxon>
        <taxon>Sacoglossa</taxon>
        <taxon>Placobranchoidea</taxon>
        <taxon>Plakobranchidae</taxon>
        <taxon>Elysia</taxon>
    </lineage>
</organism>
<dbReference type="AlphaFoldDB" id="A0AAV4IK41"/>
<feature type="region of interest" description="Disordered" evidence="1">
    <location>
        <begin position="19"/>
        <end position="52"/>
    </location>
</feature>
<comment type="caution">
    <text evidence="2">The sequence shown here is derived from an EMBL/GenBank/DDBJ whole genome shotgun (WGS) entry which is preliminary data.</text>
</comment>
<proteinExistence type="predicted"/>
<evidence type="ECO:0000313" key="3">
    <source>
        <dbReference type="Proteomes" id="UP000762676"/>
    </source>
</evidence>
<dbReference type="Proteomes" id="UP000762676">
    <property type="component" value="Unassembled WGS sequence"/>
</dbReference>
<reference evidence="2 3" key="1">
    <citation type="journal article" date="2021" name="Elife">
        <title>Chloroplast acquisition without the gene transfer in kleptoplastic sea slugs, Plakobranchus ocellatus.</title>
        <authorList>
            <person name="Maeda T."/>
            <person name="Takahashi S."/>
            <person name="Yoshida T."/>
            <person name="Shimamura S."/>
            <person name="Takaki Y."/>
            <person name="Nagai Y."/>
            <person name="Toyoda A."/>
            <person name="Suzuki Y."/>
            <person name="Arimoto A."/>
            <person name="Ishii H."/>
            <person name="Satoh N."/>
            <person name="Nishiyama T."/>
            <person name="Hasebe M."/>
            <person name="Maruyama T."/>
            <person name="Minagawa J."/>
            <person name="Obokata J."/>
            <person name="Shigenobu S."/>
        </authorList>
    </citation>
    <scope>NUCLEOTIDE SEQUENCE [LARGE SCALE GENOMIC DNA]</scope>
</reference>
<evidence type="ECO:0008006" key="4">
    <source>
        <dbReference type="Google" id="ProtNLM"/>
    </source>
</evidence>
<sequence length="157" mass="15974">MMDDGGCGVVGGCDGGGGGRGGGGCDSDCDDSGGGGGCDGGGDGGGDDDEDGEWWWLRMSTWRDKGRPFHISMVGVQEISFRGDSTVGVQEISFRGDSMVGVQKISFRGDSTDPSEGFGLSRRSPRAPSGDPSPTSHRLVHPSDGPTLSKQGGEIGS</sequence>
<feature type="region of interest" description="Disordered" evidence="1">
    <location>
        <begin position="106"/>
        <end position="157"/>
    </location>
</feature>
<name>A0AAV4IK41_9GAST</name>
<keyword evidence="3" id="KW-1185">Reference proteome</keyword>
<dbReference type="EMBL" id="BMAT01006322">
    <property type="protein sequence ID" value="GFS10180.1"/>
    <property type="molecule type" value="Genomic_DNA"/>
</dbReference>
<protein>
    <recommendedName>
        <fullName evidence="4">F5/8 type C domain-containing protein</fullName>
    </recommendedName>
</protein>
<gene>
    <name evidence="2" type="ORF">ElyMa_003055000</name>
</gene>
<feature type="compositionally biased region" description="Gly residues" evidence="1">
    <location>
        <begin position="32"/>
        <end position="44"/>
    </location>
</feature>
<accession>A0AAV4IK41</accession>
<evidence type="ECO:0000256" key="1">
    <source>
        <dbReference type="SAM" id="MobiDB-lite"/>
    </source>
</evidence>